<protein>
    <submittedName>
        <fullName evidence="1">L-proline glycine betaine binding ABC transporter protein ProX</fullName>
    </submittedName>
</protein>
<comment type="caution">
    <text evidence="1">The sequence shown here is derived from an EMBL/GenBank/DDBJ whole genome shotgun (WGS) entry which is preliminary data.</text>
</comment>
<sequence>MNDISAQNKLMTEGEDSSEDIDTHVAAWIEEHRAEYDSWLEAARAAAR</sequence>
<dbReference type="Proteomes" id="UP000016566">
    <property type="component" value="Unassembled WGS sequence"/>
</dbReference>
<name>U3AR26_9RHOB</name>
<organism evidence="1 2">
    <name type="scientific">Limimaricola cinnabarinus LL-001</name>
    <dbReference type="NCBI Taxonomy" id="1337093"/>
    <lineage>
        <taxon>Bacteria</taxon>
        <taxon>Pseudomonadati</taxon>
        <taxon>Pseudomonadota</taxon>
        <taxon>Alphaproteobacteria</taxon>
        <taxon>Rhodobacterales</taxon>
        <taxon>Paracoccaceae</taxon>
        <taxon>Limimaricola</taxon>
    </lineage>
</organism>
<keyword evidence="2" id="KW-1185">Reference proteome</keyword>
<accession>U3AR26</accession>
<dbReference type="AlphaFoldDB" id="U3AR26"/>
<evidence type="ECO:0000313" key="2">
    <source>
        <dbReference type="Proteomes" id="UP000016566"/>
    </source>
</evidence>
<dbReference type="STRING" id="1337093.MBELCI_3240"/>
<dbReference type="Gene3D" id="3.40.190.10">
    <property type="entry name" value="Periplasmic binding protein-like II"/>
    <property type="match status" value="1"/>
</dbReference>
<proteinExistence type="predicted"/>
<evidence type="ECO:0000313" key="1">
    <source>
        <dbReference type="EMBL" id="GAD57188.1"/>
    </source>
</evidence>
<gene>
    <name evidence="1" type="ORF">MBELCI_3240</name>
</gene>
<dbReference type="SUPFAM" id="SSF53850">
    <property type="entry name" value="Periplasmic binding protein-like II"/>
    <property type="match status" value="1"/>
</dbReference>
<reference evidence="1" key="1">
    <citation type="journal article" date="2013" name="Genome Announc.">
        <title>Draft Genome Sequence of Loktanella cinnabarina LL-001T, Isolated from Deep-Sea Floor Sediment.</title>
        <authorList>
            <person name="Nishi S."/>
            <person name="Tsubouchi T."/>
            <person name="Takaki Y."/>
            <person name="Koyanagi R."/>
            <person name="Satoh N."/>
            <person name="Maruyama T."/>
            <person name="Hatada Y."/>
        </authorList>
    </citation>
    <scope>NUCLEOTIDE SEQUENCE [LARGE SCALE GENOMIC DNA]</scope>
    <source>
        <strain evidence="1">LL-001</strain>
    </source>
</reference>
<dbReference type="EMBL" id="BATB01000067">
    <property type="protein sequence ID" value="GAD57188.1"/>
    <property type="molecule type" value="Genomic_DNA"/>
</dbReference>